<keyword evidence="2" id="KW-0472">Membrane</keyword>
<protein>
    <submittedName>
        <fullName evidence="3">Uncharacterized protein</fullName>
    </submittedName>
</protein>
<reference evidence="3 5" key="1">
    <citation type="submission" date="2015-11" db="EMBL/GenBank/DDBJ databases">
        <title>Expanding the genomic diversity of Burkholderia species for the development of highly accurate diagnostics.</title>
        <authorList>
            <person name="Sahl J."/>
            <person name="Keim P."/>
            <person name="Wagner D."/>
        </authorList>
    </citation>
    <scope>NUCLEOTIDE SEQUENCE [LARGE SCALE GENOMIC DNA]</scope>
    <source>
        <strain evidence="3 5">MSMB2087WGS</strain>
    </source>
</reference>
<name>A0A102YHM9_9BURK</name>
<keyword evidence="2" id="KW-0812">Transmembrane</keyword>
<feature type="transmembrane region" description="Helical" evidence="2">
    <location>
        <begin position="25"/>
        <end position="48"/>
    </location>
</feature>
<evidence type="ECO:0000313" key="5">
    <source>
        <dbReference type="Proteomes" id="UP000060630"/>
    </source>
</evidence>
<reference evidence="4 6" key="2">
    <citation type="submission" date="2015-11" db="EMBL/GenBank/DDBJ databases">
        <authorList>
            <person name="Sahl J."/>
            <person name="Wagner D."/>
            <person name="Keim P."/>
        </authorList>
    </citation>
    <scope>NUCLEOTIDE SEQUENCE [LARGE SCALE GENOMIC DNA]</scope>
    <source>
        <strain evidence="4 6">MSMB1157</strain>
    </source>
</reference>
<proteinExistence type="predicted"/>
<gene>
    <name evidence="4" type="ORF">WK57_22320</name>
    <name evidence="3" type="ORF">WL29_02845</name>
</gene>
<accession>A0A102YHM9</accession>
<evidence type="ECO:0000256" key="1">
    <source>
        <dbReference type="SAM" id="MobiDB-lite"/>
    </source>
</evidence>
<evidence type="ECO:0000313" key="3">
    <source>
        <dbReference type="EMBL" id="KWA74132.1"/>
    </source>
</evidence>
<dbReference type="Proteomes" id="UP000060630">
    <property type="component" value="Unassembled WGS sequence"/>
</dbReference>
<feature type="compositionally biased region" description="Basic and acidic residues" evidence="1">
    <location>
        <begin position="133"/>
        <end position="143"/>
    </location>
</feature>
<evidence type="ECO:0000313" key="4">
    <source>
        <dbReference type="EMBL" id="KWZ58155.1"/>
    </source>
</evidence>
<sequence>MPLIFIGFCVLLISLWYVDILTGWLIVAFVLLIEAMLLGIGFFVFMMVRMSRRRGRSHDAKTASCYSNQPDDADLPLPVGFDGVKTVECVFKSRQMGAFRVSCYNTNCPFMRGADEAERSSRQPGQAYSSEALPRESESKVKE</sequence>
<dbReference type="Proteomes" id="UP000070119">
    <property type="component" value="Unassembled WGS sequence"/>
</dbReference>
<feature type="region of interest" description="Disordered" evidence="1">
    <location>
        <begin position="115"/>
        <end position="143"/>
    </location>
</feature>
<dbReference type="AlphaFoldDB" id="A0A102YHM9"/>
<dbReference type="EMBL" id="LNJU01000004">
    <property type="protein sequence ID" value="KWZ58155.1"/>
    <property type="molecule type" value="Genomic_DNA"/>
</dbReference>
<comment type="caution">
    <text evidence="3">The sequence shown here is derived from an EMBL/GenBank/DDBJ whole genome shotgun (WGS) entry which is preliminary data.</text>
</comment>
<keyword evidence="2" id="KW-1133">Transmembrane helix</keyword>
<organism evidence="3 5">
    <name type="scientific">Burkholderia ubonensis</name>
    <dbReference type="NCBI Taxonomy" id="101571"/>
    <lineage>
        <taxon>Bacteria</taxon>
        <taxon>Pseudomonadati</taxon>
        <taxon>Pseudomonadota</taxon>
        <taxon>Betaproteobacteria</taxon>
        <taxon>Burkholderiales</taxon>
        <taxon>Burkholderiaceae</taxon>
        <taxon>Burkholderia</taxon>
        <taxon>Burkholderia cepacia complex</taxon>
    </lineage>
</organism>
<dbReference type="EMBL" id="LPHD01000186">
    <property type="protein sequence ID" value="KWA74132.1"/>
    <property type="molecule type" value="Genomic_DNA"/>
</dbReference>
<evidence type="ECO:0000313" key="6">
    <source>
        <dbReference type="Proteomes" id="UP000070119"/>
    </source>
</evidence>
<evidence type="ECO:0000256" key="2">
    <source>
        <dbReference type="SAM" id="Phobius"/>
    </source>
</evidence>